<dbReference type="EMBL" id="CP144053">
    <property type="protein sequence ID" value="WWD17374.1"/>
    <property type="molecule type" value="Genomic_DNA"/>
</dbReference>
<dbReference type="RefSeq" id="XP_031863191.1">
    <property type="nucleotide sequence ID" value="XM_032002254.1"/>
</dbReference>
<feature type="compositionally biased region" description="Basic and acidic residues" evidence="1">
    <location>
        <begin position="534"/>
        <end position="545"/>
    </location>
</feature>
<feature type="compositionally biased region" description="Polar residues" evidence="1">
    <location>
        <begin position="1"/>
        <end position="14"/>
    </location>
</feature>
<feature type="compositionally biased region" description="Low complexity" evidence="1">
    <location>
        <begin position="503"/>
        <end position="517"/>
    </location>
</feature>
<feature type="compositionally biased region" description="Low complexity" evidence="1">
    <location>
        <begin position="115"/>
        <end position="128"/>
    </location>
</feature>
<gene>
    <name evidence="2" type="ORF">CI109_101815</name>
</gene>
<dbReference type="KEGG" id="ksn:43586364"/>
<evidence type="ECO:0000313" key="2">
    <source>
        <dbReference type="EMBL" id="WWD17374.1"/>
    </source>
</evidence>
<feature type="compositionally biased region" description="Polar residues" evidence="1">
    <location>
        <begin position="455"/>
        <end position="478"/>
    </location>
</feature>
<dbReference type="OrthoDB" id="2564781at2759"/>
<accession>A0A5M6C5I2</accession>
<feature type="region of interest" description="Disordered" evidence="1">
    <location>
        <begin position="345"/>
        <end position="563"/>
    </location>
</feature>
<feature type="compositionally biased region" description="Basic and acidic residues" evidence="1">
    <location>
        <begin position="301"/>
        <end position="318"/>
    </location>
</feature>
<feature type="compositionally biased region" description="Polar residues" evidence="1">
    <location>
        <begin position="391"/>
        <end position="400"/>
    </location>
</feature>
<feature type="compositionally biased region" description="Low complexity" evidence="1">
    <location>
        <begin position="431"/>
        <end position="450"/>
    </location>
</feature>
<evidence type="ECO:0000256" key="1">
    <source>
        <dbReference type="SAM" id="MobiDB-lite"/>
    </source>
</evidence>
<feature type="compositionally biased region" description="Low complexity" evidence="1">
    <location>
        <begin position="361"/>
        <end position="379"/>
    </location>
</feature>
<protein>
    <submittedName>
        <fullName evidence="2">Uncharacterized protein</fullName>
    </submittedName>
</protein>
<reference evidence="2" key="2">
    <citation type="submission" date="2024-01" db="EMBL/GenBank/DDBJ databases">
        <title>Comparative genomics of Cryptococcus and Kwoniella reveals pathogenesis evolution and contrasting modes of karyotype evolution via chromosome fusion or intercentromeric recombination.</title>
        <authorList>
            <person name="Coelho M.A."/>
            <person name="David-Palma M."/>
            <person name="Shea T."/>
            <person name="Bowers K."/>
            <person name="McGinley-Smith S."/>
            <person name="Mohammad A.W."/>
            <person name="Gnirke A."/>
            <person name="Yurkov A.M."/>
            <person name="Nowrousian M."/>
            <person name="Sun S."/>
            <person name="Cuomo C.A."/>
            <person name="Heitman J."/>
        </authorList>
    </citation>
    <scope>NUCLEOTIDE SEQUENCE</scope>
    <source>
        <strain evidence="2">CBS 12478</strain>
    </source>
</reference>
<proteinExistence type="predicted"/>
<reference evidence="2" key="1">
    <citation type="submission" date="2017-08" db="EMBL/GenBank/DDBJ databases">
        <authorList>
            <person name="Cuomo C."/>
            <person name="Billmyre B."/>
            <person name="Heitman J."/>
        </authorList>
    </citation>
    <scope>NUCLEOTIDE SEQUENCE</scope>
    <source>
        <strain evidence="2">CBS 12478</strain>
    </source>
</reference>
<dbReference type="AlphaFoldDB" id="A0A5M6C5I2"/>
<feature type="region of interest" description="Disordered" evidence="1">
    <location>
        <begin position="251"/>
        <end position="328"/>
    </location>
</feature>
<keyword evidence="3" id="KW-1185">Reference proteome</keyword>
<dbReference type="Proteomes" id="UP000322225">
    <property type="component" value="Chromosome 3"/>
</dbReference>
<organism evidence="2 3">
    <name type="scientific">Kwoniella shandongensis</name>
    <dbReference type="NCBI Taxonomy" id="1734106"/>
    <lineage>
        <taxon>Eukaryota</taxon>
        <taxon>Fungi</taxon>
        <taxon>Dikarya</taxon>
        <taxon>Basidiomycota</taxon>
        <taxon>Agaricomycotina</taxon>
        <taxon>Tremellomycetes</taxon>
        <taxon>Tremellales</taxon>
        <taxon>Cryptococcaceae</taxon>
        <taxon>Kwoniella</taxon>
    </lineage>
</organism>
<feature type="compositionally biased region" description="Basic residues" evidence="1">
    <location>
        <begin position="62"/>
        <end position="77"/>
    </location>
</feature>
<feature type="region of interest" description="Disordered" evidence="1">
    <location>
        <begin position="1"/>
        <end position="135"/>
    </location>
</feature>
<evidence type="ECO:0000313" key="3">
    <source>
        <dbReference type="Proteomes" id="UP000322225"/>
    </source>
</evidence>
<sequence length="589" mass="63346">MISSPDNQQNTDRPSTPPSALSEIDYHHSPGNLLPRSPGSYDFSLIINGTPSSKKNSDNKPTTKRRLTLKRSKSKKDMKKERQAVEDGGKLVPSAPKNDLLPPLDISPIPPLPTPTSASASTMTTLQSRPRPIKSTTLEPTFHHALKGAHRRSRSFSELITSSTPLFFRPDPSSLSSSFAQDDSTPCPPHQPWRSREAWLAIHSSTSSKQLQEKETQVGHLLLPSAMGDVGGWRGRGGGAFFGADMNVPLPGSTRVKSKARRSSAGGVDDAQTSAPLTPPRGALRPSGIDRSTVSGTGEHMVAHDRHAVKLNRNRSDSEDSTSLTSSSERLVPLAKHWNIPIVAHPDTSIPMRPAHEEESSSSSSSNRSSTSSSELLLPPLLPPTTIKEISFTTSSSRETTPIPWGRSSSPGAGVSVGIKTPPCTPSRSYSSPLCQQQTPTPTSTPGFTPRSIFRRNTNTGSSGDGQSTPRTWLQINATPPPTLSKSKGSRGRSPNTPGVPETPSTPTQTRSRTTTPGSIRLSKIKRCTSPTPDRTRSKNEDDGRANMADSPSGTPATPTGRRLLWKVSPIVWGSDKKRKGSIKWALED</sequence>
<name>A0A5M6C5I2_9TREE</name>
<feature type="compositionally biased region" description="Basic and acidic residues" evidence="1">
    <location>
        <begin position="78"/>
        <end position="89"/>
    </location>
</feature>
<dbReference type="GeneID" id="43586364"/>